<dbReference type="RefSeq" id="WP_085039695.1">
    <property type="nucleotide sequence ID" value="NZ_CADIKG010000016.1"/>
</dbReference>
<dbReference type="AlphaFoldDB" id="A0A1X1PHI7"/>
<keyword evidence="3" id="KW-1185">Reference proteome</keyword>
<dbReference type="Proteomes" id="UP000193146">
    <property type="component" value="Unassembled WGS sequence"/>
</dbReference>
<evidence type="ECO:0000313" key="3">
    <source>
        <dbReference type="Proteomes" id="UP000193146"/>
    </source>
</evidence>
<accession>A0A1X1PHI7</accession>
<name>A0A1X1PHI7_9BURK</name>
<reference evidence="2 3" key="1">
    <citation type="submission" date="2017-04" db="EMBL/GenBank/DDBJ databases">
        <title>Burkholderia puraquae sp. nov., a novel Burkholderia cepacia complex species from hospital setting samples.</title>
        <authorList>
            <person name="Martina P."/>
            <person name="Leguizamon M."/>
            <person name="Prieto C."/>
            <person name="Sousa S."/>
            <person name="Montanaro P."/>
            <person name="Draghi W."/>
            <person name="Staembler M."/>
            <person name="Bettiol M."/>
            <person name="Figoli C."/>
            <person name="Palau J."/>
            <person name="Alvarez F."/>
            <person name="Benetti S."/>
            <person name="Anchat E."/>
            <person name="Vescina C."/>
            <person name="Ferreras J."/>
            <person name="Lasch P."/>
            <person name="Lagares A."/>
            <person name="Zorreguieta A."/>
            <person name="Yantorno O."/>
            <person name="Bosch A."/>
        </authorList>
    </citation>
    <scope>NUCLEOTIDE SEQUENCE [LARGE SCALE GENOMIC DNA]</scope>
    <source>
        <strain evidence="2 3">CAMPA 1040</strain>
    </source>
</reference>
<gene>
    <name evidence="2" type="ORF">B7G54_14525</name>
</gene>
<comment type="caution">
    <text evidence="2">The sequence shown here is derived from an EMBL/GenBank/DDBJ whole genome shotgun (WGS) entry which is preliminary data.</text>
</comment>
<organism evidence="2 3">
    <name type="scientific">Burkholderia puraquae</name>
    <dbReference type="NCBI Taxonomy" id="1904757"/>
    <lineage>
        <taxon>Bacteria</taxon>
        <taxon>Pseudomonadati</taxon>
        <taxon>Pseudomonadota</taxon>
        <taxon>Betaproteobacteria</taxon>
        <taxon>Burkholderiales</taxon>
        <taxon>Burkholderiaceae</taxon>
        <taxon>Burkholderia</taxon>
        <taxon>Burkholderia cepacia complex</taxon>
    </lineage>
</organism>
<keyword evidence="1" id="KW-0812">Transmembrane</keyword>
<evidence type="ECO:0000256" key="1">
    <source>
        <dbReference type="SAM" id="Phobius"/>
    </source>
</evidence>
<dbReference type="EMBL" id="NBYX01000006">
    <property type="protein sequence ID" value="ORT85772.1"/>
    <property type="molecule type" value="Genomic_DNA"/>
</dbReference>
<feature type="transmembrane region" description="Helical" evidence="1">
    <location>
        <begin position="39"/>
        <end position="59"/>
    </location>
</feature>
<proteinExistence type="predicted"/>
<evidence type="ECO:0000313" key="2">
    <source>
        <dbReference type="EMBL" id="ORT85772.1"/>
    </source>
</evidence>
<sequence length="106" mass="11033">MSKVLTGIALLPAVIAVVGIRRAHDVGMALALDNTAHFAALAGCAVIAIAAEWIVLSHASRSRERAQGRDSRAARDASDLIGLAASVTCVRSLPLSSALSPRFQCR</sequence>
<protein>
    <submittedName>
        <fullName evidence="2">Uncharacterized protein</fullName>
    </submittedName>
</protein>
<keyword evidence="1" id="KW-1133">Transmembrane helix</keyword>
<keyword evidence="1" id="KW-0472">Membrane</keyword>